<gene>
    <name evidence="1" type="primary">WBGene00273499</name>
</gene>
<evidence type="ECO:0000313" key="1">
    <source>
        <dbReference type="EnsemblMetazoa" id="PPA35130.1"/>
    </source>
</evidence>
<organism evidence="1 2">
    <name type="scientific">Pristionchus pacificus</name>
    <name type="common">Parasitic nematode worm</name>
    <dbReference type="NCBI Taxonomy" id="54126"/>
    <lineage>
        <taxon>Eukaryota</taxon>
        <taxon>Metazoa</taxon>
        <taxon>Ecdysozoa</taxon>
        <taxon>Nematoda</taxon>
        <taxon>Chromadorea</taxon>
        <taxon>Rhabditida</taxon>
        <taxon>Rhabditina</taxon>
        <taxon>Diplogasteromorpha</taxon>
        <taxon>Diplogasteroidea</taxon>
        <taxon>Neodiplogasteridae</taxon>
        <taxon>Pristionchus</taxon>
    </lineage>
</organism>
<reference evidence="2" key="1">
    <citation type="journal article" date="2008" name="Nat. Genet.">
        <title>The Pristionchus pacificus genome provides a unique perspective on nematode lifestyle and parasitism.</title>
        <authorList>
            <person name="Dieterich C."/>
            <person name="Clifton S.W."/>
            <person name="Schuster L.N."/>
            <person name="Chinwalla A."/>
            <person name="Delehaunty K."/>
            <person name="Dinkelacker I."/>
            <person name="Fulton L."/>
            <person name="Fulton R."/>
            <person name="Godfrey J."/>
            <person name="Minx P."/>
            <person name="Mitreva M."/>
            <person name="Roeseler W."/>
            <person name="Tian H."/>
            <person name="Witte H."/>
            <person name="Yang S.P."/>
            <person name="Wilson R.K."/>
            <person name="Sommer R.J."/>
        </authorList>
    </citation>
    <scope>NUCLEOTIDE SEQUENCE [LARGE SCALE GENOMIC DNA]</scope>
    <source>
        <strain evidence="2">PS312</strain>
    </source>
</reference>
<reference evidence="1" key="2">
    <citation type="submission" date="2022-06" db="UniProtKB">
        <authorList>
            <consortium name="EnsemblMetazoa"/>
        </authorList>
    </citation>
    <scope>IDENTIFICATION</scope>
    <source>
        <strain evidence="1">PS312</strain>
    </source>
</reference>
<evidence type="ECO:0000313" key="2">
    <source>
        <dbReference type="Proteomes" id="UP000005239"/>
    </source>
</evidence>
<dbReference type="Proteomes" id="UP000005239">
    <property type="component" value="Unassembled WGS sequence"/>
</dbReference>
<dbReference type="AlphaFoldDB" id="A0A2A6B8I0"/>
<keyword evidence="2" id="KW-1185">Reference proteome</keyword>
<sequence>MLIKLNVLVIDCLSERNGGGKEESAKITTLVPASSSILSPLSSSKLTVDIKHTFCPSGIKAVDTPVLLYKRVEAGKYELACKLRDKQR</sequence>
<proteinExistence type="predicted"/>
<protein>
    <submittedName>
        <fullName evidence="1">Uncharacterized protein</fullName>
    </submittedName>
</protein>
<accession>A0A2A6B8I0</accession>
<name>A0A2A6B8I0_PRIPA</name>
<accession>A0A8R1ULN6</accession>
<dbReference type="EnsemblMetazoa" id="PPA35130.1">
    <property type="protein sequence ID" value="PPA35130.1"/>
    <property type="gene ID" value="WBGene00273499"/>
</dbReference>